<dbReference type="EMBL" id="JBHTOQ010000021">
    <property type="protein sequence ID" value="MFD1481467.1"/>
    <property type="molecule type" value="Genomic_DNA"/>
</dbReference>
<evidence type="ECO:0000313" key="2">
    <source>
        <dbReference type="Proteomes" id="UP001597302"/>
    </source>
</evidence>
<comment type="caution">
    <text evidence="1">The sequence shown here is derived from an EMBL/GenBank/DDBJ whole genome shotgun (WGS) entry which is preliminary data.</text>
</comment>
<accession>A0ABW4DWD9</accession>
<keyword evidence="2" id="KW-1185">Reference proteome</keyword>
<reference evidence="2" key="1">
    <citation type="journal article" date="2019" name="Int. J. Syst. Evol. Microbiol.">
        <title>The Global Catalogue of Microorganisms (GCM) 10K type strain sequencing project: providing services to taxonomists for standard genome sequencing and annotation.</title>
        <authorList>
            <consortium name="The Broad Institute Genomics Platform"/>
            <consortium name="The Broad Institute Genome Sequencing Center for Infectious Disease"/>
            <person name="Wu L."/>
            <person name="Ma J."/>
        </authorList>
    </citation>
    <scope>NUCLEOTIDE SEQUENCE [LARGE SCALE GENOMIC DNA]</scope>
    <source>
        <strain evidence="2">CCM 8875</strain>
    </source>
</reference>
<organism evidence="1 2">
    <name type="scientific">Paracoccus nototheniae</name>
    <dbReference type="NCBI Taxonomy" id="2489002"/>
    <lineage>
        <taxon>Bacteria</taxon>
        <taxon>Pseudomonadati</taxon>
        <taxon>Pseudomonadota</taxon>
        <taxon>Alphaproteobacteria</taxon>
        <taxon>Rhodobacterales</taxon>
        <taxon>Paracoccaceae</taxon>
        <taxon>Paracoccus</taxon>
    </lineage>
</organism>
<dbReference type="InterPro" id="IPR036390">
    <property type="entry name" value="WH_DNA-bd_sf"/>
</dbReference>
<dbReference type="RefSeq" id="WP_207392381.1">
    <property type="nucleotide sequence ID" value="NZ_JBHTOQ010000021.1"/>
</dbReference>
<proteinExistence type="predicted"/>
<name>A0ABW4DWD9_9RHOB</name>
<gene>
    <name evidence="1" type="ORF">ACFQ5P_09170</name>
</gene>
<evidence type="ECO:0000313" key="1">
    <source>
        <dbReference type="EMBL" id="MFD1481467.1"/>
    </source>
</evidence>
<dbReference type="SUPFAM" id="SSF46785">
    <property type="entry name" value="Winged helix' DNA-binding domain"/>
    <property type="match status" value="1"/>
</dbReference>
<sequence length="73" mass="7683">MALHRPASPKVPPSWASPRADMLAALMDRRALIATELAQIAAITRQTASGHLARLTSVGMSVAVPPSSGRVHM</sequence>
<protein>
    <submittedName>
        <fullName evidence="1">Helix-turn-helix domain-containing protein</fullName>
    </submittedName>
</protein>
<dbReference type="Proteomes" id="UP001597302">
    <property type="component" value="Unassembled WGS sequence"/>
</dbReference>